<dbReference type="InterPro" id="IPR043519">
    <property type="entry name" value="NT_sf"/>
</dbReference>
<dbReference type="Pfam" id="PF13735">
    <property type="entry name" value="tRNA_NucTran2_2"/>
    <property type="match status" value="1"/>
</dbReference>
<dbReference type="InterPro" id="IPR032810">
    <property type="entry name" value="CCA-adding_enz_C"/>
</dbReference>
<comment type="caution">
    <text evidence="11">The sequence shown here is derived from an EMBL/GenBank/DDBJ whole genome shotgun (WGS) entry which is preliminary data.</text>
</comment>
<evidence type="ECO:0000256" key="7">
    <source>
        <dbReference type="ARBA" id="ARBA00022884"/>
    </source>
</evidence>
<dbReference type="AlphaFoldDB" id="A0A3A9KAR7"/>
<dbReference type="PANTHER" id="PTHR46173">
    <property type="entry name" value="CCA TRNA NUCLEOTIDYLTRANSFERASE 1, MITOCHONDRIAL"/>
    <property type="match status" value="1"/>
</dbReference>
<feature type="domain" description="CCA-adding enzyme C-terminal" evidence="10">
    <location>
        <begin position="231"/>
        <end position="375"/>
    </location>
</feature>
<keyword evidence="3" id="KW-0819">tRNA processing</keyword>
<keyword evidence="5" id="KW-0479">Metal-binding</keyword>
<dbReference type="Gene3D" id="1.10.246.80">
    <property type="match status" value="1"/>
</dbReference>
<evidence type="ECO:0000256" key="1">
    <source>
        <dbReference type="ARBA" id="ARBA00001946"/>
    </source>
</evidence>
<dbReference type="Gene3D" id="1.20.58.560">
    <property type="match status" value="1"/>
</dbReference>
<dbReference type="GO" id="GO:0008033">
    <property type="term" value="P:tRNA processing"/>
    <property type="evidence" value="ECO:0007669"/>
    <property type="project" value="UniProtKB-KW"/>
</dbReference>
<dbReference type="OrthoDB" id="9805698at2"/>
<evidence type="ECO:0000259" key="9">
    <source>
        <dbReference type="Pfam" id="PF01743"/>
    </source>
</evidence>
<dbReference type="GO" id="GO:0016779">
    <property type="term" value="F:nucleotidyltransferase activity"/>
    <property type="evidence" value="ECO:0007669"/>
    <property type="project" value="UniProtKB-KW"/>
</dbReference>
<evidence type="ECO:0000256" key="5">
    <source>
        <dbReference type="ARBA" id="ARBA00022723"/>
    </source>
</evidence>
<feature type="domain" description="Poly A polymerase head" evidence="9">
    <location>
        <begin position="21"/>
        <end position="126"/>
    </location>
</feature>
<evidence type="ECO:0000256" key="2">
    <source>
        <dbReference type="ARBA" id="ARBA00022679"/>
    </source>
</evidence>
<dbReference type="PANTHER" id="PTHR46173:SF1">
    <property type="entry name" value="CCA TRNA NUCLEOTIDYLTRANSFERASE 1, MITOCHONDRIAL"/>
    <property type="match status" value="1"/>
</dbReference>
<dbReference type="GO" id="GO:0000049">
    <property type="term" value="F:tRNA binding"/>
    <property type="evidence" value="ECO:0007669"/>
    <property type="project" value="TreeGrafter"/>
</dbReference>
<accession>A0A3A9KAR7</accession>
<reference evidence="11 12" key="1">
    <citation type="submission" date="2017-10" db="EMBL/GenBank/DDBJ databases">
        <title>Bacillus sp. nov., a halophilic bacterium isolated from a Keqin Lake.</title>
        <authorList>
            <person name="Wang H."/>
        </authorList>
    </citation>
    <scope>NUCLEOTIDE SEQUENCE [LARGE SCALE GENOMIC DNA]</scope>
    <source>
        <strain evidence="11 12">KCTC 13187</strain>
    </source>
</reference>
<evidence type="ECO:0000256" key="8">
    <source>
        <dbReference type="RuleBase" id="RU003953"/>
    </source>
</evidence>
<dbReference type="Gene3D" id="3.30.460.10">
    <property type="entry name" value="Beta Polymerase, domain 2"/>
    <property type="match status" value="1"/>
</dbReference>
<evidence type="ECO:0000259" key="10">
    <source>
        <dbReference type="Pfam" id="PF13735"/>
    </source>
</evidence>
<proteinExistence type="inferred from homology"/>
<dbReference type="SUPFAM" id="SSF81891">
    <property type="entry name" value="Poly A polymerase C-terminal region-like"/>
    <property type="match status" value="1"/>
</dbReference>
<keyword evidence="12" id="KW-1185">Reference proteome</keyword>
<evidence type="ECO:0000313" key="12">
    <source>
        <dbReference type="Proteomes" id="UP000281498"/>
    </source>
</evidence>
<dbReference type="NCBIfam" id="NF009814">
    <property type="entry name" value="PRK13299.1"/>
    <property type="match status" value="1"/>
</dbReference>
<keyword evidence="6" id="KW-0460">Magnesium</keyword>
<dbReference type="Gene3D" id="1.10.110.30">
    <property type="match status" value="1"/>
</dbReference>
<keyword evidence="4" id="KW-0548">Nucleotidyltransferase</keyword>
<dbReference type="Proteomes" id="UP000281498">
    <property type="component" value="Unassembled WGS sequence"/>
</dbReference>
<dbReference type="SUPFAM" id="SSF81301">
    <property type="entry name" value="Nucleotidyltransferase"/>
    <property type="match status" value="1"/>
</dbReference>
<dbReference type="InterPro" id="IPR002646">
    <property type="entry name" value="PolA_pol_head_dom"/>
</dbReference>
<dbReference type="GO" id="GO:0046872">
    <property type="term" value="F:metal ion binding"/>
    <property type="evidence" value="ECO:0007669"/>
    <property type="project" value="UniProtKB-KW"/>
</dbReference>
<comment type="cofactor">
    <cofactor evidence="1">
        <name>Mg(2+)</name>
        <dbReference type="ChEBI" id="CHEBI:18420"/>
    </cofactor>
</comment>
<evidence type="ECO:0000256" key="4">
    <source>
        <dbReference type="ARBA" id="ARBA00022695"/>
    </source>
</evidence>
<name>A0A3A9KAR7_9BACI</name>
<evidence type="ECO:0000256" key="6">
    <source>
        <dbReference type="ARBA" id="ARBA00022842"/>
    </source>
</evidence>
<evidence type="ECO:0000313" key="11">
    <source>
        <dbReference type="EMBL" id="RKL67561.1"/>
    </source>
</evidence>
<gene>
    <name evidence="11" type="ORF">CR203_09430</name>
</gene>
<dbReference type="CDD" id="cd05398">
    <property type="entry name" value="NT_ClassII-CCAase"/>
    <property type="match status" value="1"/>
</dbReference>
<sequence>MYTSHGASHIINTLKTAGYDAYIVGGAVRDQIIGRAIHDVDVITNASIDEIEASFSRVIKVGIQHGTILVPVAGTLPVEVSTYKGDTLEDDLRQRDFTVNAMAMSLTGDMIDPFNGQQDIKNKVLRTTADPSDVFSSDPLRLLRALRFAVHLQFKISEHTQRMMNDLYPLIHQSAVERVAMEMEKLSQVSLTNQDWDFLLNQKVFQELPYLFKHREIQYQLKSPAHMAKLTDDLAWWSVALYQKEIEIVKDGLRYYKLSNALSKDVRFIHELVGIFLESSWTSKDLYILGTERLHVSLILINYLSECTVHSTFWLMHYNNLPIKHRKDLDVSGKELIQEFPEWKGSEIGERIRAVETAVLEAVIPNDKAEIYQWLRKET</sequence>
<keyword evidence="2 8" id="KW-0808">Transferase</keyword>
<comment type="similarity">
    <text evidence="8">Belongs to the tRNA nucleotidyltransferase/poly(A) polymerase family.</text>
</comment>
<keyword evidence="7 8" id="KW-0694">RNA-binding</keyword>
<dbReference type="InterPro" id="IPR050264">
    <property type="entry name" value="Bact_CCA-adding_enz_type3_sf"/>
</dbReference>
<organism evidence="11 12">
    <name type="scientific">Salipaludibacillus neizhouensis</name>
    <dbReference type="NCBI Taxonomy" id="885475"/>
    <lineage>
        <taxon>Bacteria</taxon>
        <taxon>Bacillati</taxon>
        <taxon>Bacillota</taxon>
        <taxon>Bacilli</taxon>
        <taxon>Bacillales</taxon>
        <taxon>Bacillaceae</taxon>
    </lineage>
</organism>
<dbReference type="RefSeq" id="WP_110935275.1">
    <property type="nucleotide sequence ID" value="NZ_KZ614146.1"/>
</dbReference>
<evidence type="ECO:0000256" key="3">
    <source>
        <dbReference type="ARBA" id="ARBA00022694"/>
    </source>
</evidence>
<dbReference type="EMBL" id="PDOE01000003">
    <property type="protein sequence ID" value="RKL67561.1"/>
    <property type="molecule type" value="Genomic_DNA"/>
</dbReference>
<protein>
    <submittedName>
        <fullName evidence="11">CCA tRNA nucleotidyltransferase</fullName>
    </submittedName>
</protein>
<dbReference type="Pfam" id="PF01743">
    <property type="entry name" value="PolyA_pol"/>
    <property type="match status" value="1"/>
</dbReference>